<dbReference type="Pfam" id="PF01520">
    <property type="entry name" value="Amidase_3"/>
    <property type="match status" value="1"/>
</dbReference>
<dbReference type="InterPro" id="IPR012854">
    <property type="entry name" value="Cu_amine_oxidase-like_N"/>
</dbReference>
<evidence type="ECO:0000259" key="2">
    <source>
        <dbReference type="SMART" id="SM00646"/>
    </source>
</evidence>
<evidence type="ECO:0000256" key="1">
    <source>
        <dbReference type="ARBA" id="ARBA00022801"/>
    </source>
</evidence>
<evidence type="ECO:0000313" key="3">
    <source>
        <dbReference type="EMBL" id="TVX91916.1"/>
    </source>
</evidence>
<dbReference type="InterPro" id="IPR050695">
    <property type="entry name" value="N-acetylmuramoyl_amidase_3"/>
</dbReference>
<dbReference type="EMBL" id="VNJK01000001">
    <property type="protein sequence ID" value="TVX91916.1"/>
    <property type="molecule type" value="Genomic_DNA"/>
</dbReference>
<gene>
    <name evidence="3" type="ORF">FPZ44_01860</name>
</gene>
<keyword evidence="4" id="KW-1185">Reference proteome</keyword>
<organism evidence="3 4">
    <name type="scientific">Paenibacillus agilis</name>
    <dbReference type="NCBI Taxonomy" id="3020863"/>
    <lineage>
        <taxon>Bacteria</taxon>
        <taxon>Bacillati</taxon>
        <taxon>Bacillota</taxon>
        <taxon>Bacilli</taxon>
        <taxon>Bacillales</taxon>
        <taxon>Paenibacillaceae</taxon>
        <taxon>Paenibacillus</taxon>
    </lineage>
</organism>
<keyword evidence="1" id="KW-0378">Hydrolase</keyword>
<dbReference type="GO" id="GO:0008745">
    <property type="term" value="F:N-acetylmuramoyl-L-alanine amidase activity"/>
    <property type="evidence" value="ECO:0007669"/>
    <property type="project" value="InterPro"/>
</dbReference>
<dbReference type="PANTHER" id="PTHR30404:SF0">
    <property type="entry name" value="N-ACETYLMURAMOYL-L-ALANINE AMIDASE AMIC"/>
    <property type="match status" value="1"/>
</dbReference>
<dbReference type="GO" id="GO:0030288">
    <property type="term" value="C:outer membrane-bounded periplasmic space"/>
    <property type="evidence" value="ECO:0007669"/>
    <property type="project" value="TreeGrafter"/>
</dbReference>
<proteinExistence type="predicted"/>
<dbReference type="Proteomes" id="UP000318102">
    <property type="component" value="Unassembled WGS sequence"/>
</dbReference>
<dbReference type="Gene3D" id="3.40.630.40">
    <property type="entry name" value="Zn-dependent exopeptidases"/>
    <property type="match status" value="1"/>
</dbReference>
<protein>
    <submittedName>
        <fullName evidence="3">N-acetylmuramoyl-L-alanine amidase</fullName>
    </submittedName>
</protein>
<dbReference type="GO" id="GO:0009253">
    <property type="term" value="P:peptidoglycan catabolic process"/>
    <property type="evidence" value="ECO:0007669"/>
    <property type="project" value="InterPro"/>
</dbReference>
<dbReference type="CDD" id="cd02696">
    <property type="entry name" value="MurNAc-LAA"/>
    <property type="match status" value="1"/>
</dbReference>
<dbReference type="OrthoDB" id="9763643at2"/>
<feature type="domain" description="MurNAc-LAA" evidence="2">
    <location>
        <begin position="65"/>
        <end position="180"/>
    </location>
</feature>
<reference evidence="3 4" key="1">
    <citation type="submission" date="2019-07" db="EMBL/GenBank/DDBJ databases">
        <authorList>
            <person name="Kim J."/>
        </authorList>
    </citation>
    <scope>NUCLEOTIDE SEQUENCE [LARGE SCALE GENOMIC DNA]</scope>
    <source>
        <strain evidence="3 4">N4</strain>
    </source>
</reference>
<dbReference type="InterPro" id="IPR002508">
    <property type="entry name" value="MurNAc-LAA_cat"/>
</dbReference>
<name>A0A559IWF7_9BACL</name>
<evidence type="ECO:0000313" key="4">
    <source>
        <dbReference type="Proteomes" id="UP000318102"/>
    </source>
</evidence>
<dbReference type="SUPFAM" id="SSF53187">
    <property type="entry name" value="Zn-dependent exopeptidases"/>
    <property type="match status" value="1"/>
</dbReference>
<accession>A0A559IWF7</accession>
<dbReference type="RefSeq" id="WP_144986869.1">
    <property type="nucleotide sequence ID" value="NZ_VNJK01000001.1"/>
</dbReference>
<dbReference type="SMART" id="SM00646">
    <property type="entry name" value="Ami_3"/>
    <property type="match status" value="1"/>
</dbReference>
<dbReference type="Pfam" id="PF07833">
    <property type="entry name" value="Cu_amine_oxidN1"/>
    <property type="match status" value="1"/>
</dbReference>
<comment type="caution">
    <text evidence="3">The sequence shown here is derived from an EMBL/GenBank/DDBJ whole genome shotgun (WGS) entry which is preliminary data.</text>
</comment>
<dbReference type="PANTHER" id="PTHR30404">
    <property type="entry name" value="N-ACETYLMURAMOYL-L-ALANINE AMIDASE"/>
    <property type="match status" value="1"/>
</dbReference>
<dbReference type="AlphaFoldDB" id="A0A559IWF7"/>
<sequence>MVKLVAWDAGHGGKDPGAVANGIKEKDIALHIASEAARRLEARYEGVRCLLTRSNDVYLALSERTNKANAAKADLLISVHCNAGGGAGGFESFIYNGIGKGQSATSNFQNTVHTEIMKRVKPLGIIDRGQKRGDLHMCRESNMPAVLTENLFVDVASDAGKLKQDVVLEALIEGHVEGVASYLKLTAMNNKPPQKQQDKLTNTHKPIKINVNGKAVNSGIEIDGVTYAPVRSLAEQLGAQVVWDGEKVSIVTK</sequence>